<accession>A0ABX9DVZ0</accession>
<proteinExistence type="predicted"/>
<dbReference type="RefSeq" id="WP_112231885.1">
    <property type="nucleotide sequence ID" value="NZ_QLTT01000014.1"/>
</dbReference>
<evidence type="ECO:0000313" key="1">
    <source>
        <dbReference type="EMBL" id="RAS59461.1"/>
    </source>
</evidence>
<organism evidence="1 2">
    <name type="scientific">Lentzea atacamensis</name>
    <dbReference type="NCBI Taxonomy" id="531938"/>
    <lineage>
        <taxon>Bacteria</taxon>
        <taxon>Bacillati</taxon>
        <taxon>Actinomycetota</taxon>
        <taxon>Actinomycetes</taxon>
        <taxon>Pseudonocardiales</taxon>
        <taxon>Pseudonocardiaceae</taxon>
        <taxon>Lentzea</taxon>
    </lineage>
</organism>
<dbReference type="Proteomes" id="UP000248714">
    <property type="component" value="Unassembled WGS sequence"/>
</dbReference>
<gene>
    <name evidence="1" type="ORF">C8D87_11473</name>
</gene>
<dbReference type="EMBL" id="QLTT01000014">
    <property type="protein sequence ID" value="RAS59461.1"/>
    <property type="molecule type" value="Genomic_DNA"/>
</dbReference>
<name>A0ABX9DVZ0_9PSEU</name>
<sequence length="166" mass="17773">MGGEPFYDYIEGADLAAAFRAAVEQADHEHGLDSVFADKDTYVVIDDGPLSYADAEALAKRLIRNNDPRIDDRWGPLGAIAVRGGPRELWHVPLPAAPAGYPDDESAVLAAVRDHLADGETITRSCLHQVKRVNGRVYATRGATATATVAGAATVTGWYLVGQRDT</sequence>
<protein>
    <submittedName>
        <fullName evidence="1">Uncharacterized protein</fullName>
    </submittedName>
</protein>
<evidence type="ECO:0000313" key="2">
    <source>
        <dbReference type="Proteomes" id="UP000248714"/>
    </source>
</evidence>
<reference evidence="1 2" key="1">
    <citation type="submission" date="2018-06" db="EMBL/GenBank/DDBJ databases">
        <title>Genomic Encyclopedia of Type Strains, Phase IV (KMG-IV): sequencing the most valuable type-strain genomes for metagenomic binning, comparative biology and taxonomic classification.</title>
        <authorList>
            <person name="Goeker M."/>
        </authorList>
    </citation>
    <scope>NUCLEOTIDE SEQUENCE [LARGE SCALE GENOMIC DNA]</scope>
    <source>
        <strain evidence="1 2">DSM 45479</strain>
    </source>
</reference>
<comment type="caution">
    <text evidence="1">The sequence shown here is derived from an EMBL/GenBank/DDBJ whole genome shotgun (WGS) entry which is preliminary data.</text>
</comment>
<keyword evidence="2" id="KW-1185">Reference proteome</keyword>